<feature type="region of interest" description="Disordered" evidence="1">
    <location>
        <begin position="1344"/>
        <end position="1397"/>
    </location>
</feature>
<feature type="region of interest" description="Disordered" evidence="1">
    <location>
        <begin position="394"/>
        <end position="444"/>
    </location>
</feature>
<keyword evidence="3" id="KW-1185">Reference proteome</keyword>
<dbReference type="EMBL" id="CAMPGE010000933">
    <property type="protein sequence ID" value="CAI2359698.1"/>
    <property type="molecule type" value="Genomic_DNA"/>
</dbReference>
<feature type="compositionally biased region" description="Basic residues" evidence="1">
    <location>
        <begin position="79"/>
        <end position="101"/>
    </location>
</feature>
<feature type="compositionally biased region" description="Basic residues" evidence="1">
    <location>
        <begin position="193"/>
        <end position="208"/>
    </location>
</feature>
<feature type="compositionally biased region" description="Polar residues" evidence="1">
    <location>
        <begin position="412"/>
        <end position="429"/>
    </location>
</feature>
<proteinExistence type="predicted"/>
<sequence length="1397" mass="159385">MIAKQIENKLITTKISDQNRTIINKISNKQPEGVTIEDYSGIQDPSTLVDIPTGVFPSSALNIKNENIKFTSEPGNTFKTRKNKSVSRRKRRVTKPRKRKDKLQPAISQNCRIRTVIQPKVERRQVSSTNINNCNFSRVEDEFNDRRCIRIPSISWYIQNCILPKKSREIQESIGRYLKDGVILSKSILPKKFGPKRRPKRETNHRKYNSSSFNVPDFKMPDKEPSEKGCNIELQQFNIDLKPSAINMEFNDLNLESAKRIVDQRVIPNAGFVNNEFFKYRKAKYQSRLNTTETSNNQQRDQMKPLSVQTQFRSSNHIRGHSQPVGYTDNNIIRKQKQNEIRYQKMLKELEEEMAKIGIDSESENDLSPPHTFKPIGHCREKVPLKKEALRKVAKKPNKNAGKQVRNKSNLRKCSNETSYQIKNASPNSKNKRGKQNDAATNTHDEVTFGSELISFHIGQKSSKYEKTSELALQVKNAEAVEDYSHEQNKPEVAQPMNKANPEIRLGGGFMVSTFTNQPQPKANNMEARKKSNDAYTQKNNKKDRHSYDEKYSSREETEPVMESRFAPRVKDGSPDAKFSDSNGFNKSKYFMTKDSKQDEVKEYVAVEGKSFDGMESLDDRSLKAEPTRRPIQPVRKAAKNPESTRIVSFINNIKHKPQISNSKHASYIGTPKRQKEVKSNLDNLPIYKIPSNPKEIIGGDQESALLASSYEGENSPAKLESKHIRKSKNSSEGKGVIKIAPNKNEAVKEIQEPISDKYQPMYVSQVVIGPSYDKCYSIPNYILAQKSKEERDGKESSLIKDMKCDPNSQFPPQIDETVENDTVQMDACGVGAIQSEEEIESQDIQEKGIRMRKSNDTSEIIKRDKIQTANNAYAVNNGILVRSSESMGNTRKKHPSIIYNESVMKIEIGNKNSQEYIELSEPENPEYANAMRNLYKLQSMSSSDGFYRMGFEYRPLSSGYISKSHLPMMHKVELKFEDEQKNVQSIKRNKFNALQANKNDHLFNKDIKNKMIVWDAGKKKWTSTGARDLTPNSPLSDNQRDRIPGRPMIKVSENIPAPVQKIDSISSEDAYNLYSSFYKNLAMNNEGTEDKEISANGPGTKSTIEEKEEVIPVPQFPPDMDPEEITTAFLYDLVNRVNHLPVTNKKPMIKSSRAGHRLSNNTTRRVHLSQPRAEVSIDSDTDQIKIVPTAAPIECKFSIGYQTYKQDIPNGPNVEEIVNDSELNPSELPGKNNAYEEFAKKLETQAVGSQQTKKQEPKNIISIEPMKCTVDQIVQSQNPCINNDDLKMITHKEACESKRIPLTKQPTPKTYELSPVTMKNKYSPIKENNSANYSVIKMEFLSGKDQTNPNDMKRNTKQNISLDSKKRKTKQGPRRFRRRDIRTREATSNSKNKFNL</sequence>
<evidence type="ECO:0000256" key="1">
    <source>
        <dbReference type="SAM" id="MobiDB-lite"/>
    </source>
</evidence>
<comment type="caution">
    <text evidence="2">The sequence shown here is derived from an EMBL/GenBank/DDBJ whole genome shotgun (WGS) entry which is preliminary data.</text>
</comment>
<feature type="compositionally biased region" description="Basic and acidic residues" evidence="1">
    <location>
        <begin position="569"/>
        <end position="579"/>
    </location>
</feature>
<feature type="region of interest" description="Disordered" evidence="1">
    <location>
        <begin position="192"/>
        <end position="227"/>
    </location>
</feature>
<dbReference type="Proteomes" id="UP001295684">
    <property type="component" value="Unassembled WGS sequence"/>
</dbReference>
<accession>A0AAD1X1K5</accession>
<feature type="region of interest" description="Disordered" evidence="1">
    <location>
        <begin position="289"/>
        <end position="333"/>
    </location>
</feature>
<reference evidence="2" key="1">
    <citation type="submission" date="2023-07" db="EMBL/GenBank/DDBJ databases">
        <authorList>
            <consortium name="AG Swart"/>
            <person name="Singh M."/>
            <person name="Singh A."/>
            <person name="Seah K."/>
            <person name="Emmerich C."/>
        </authorList>
    </citation>
    <scope>NUCLEOTIDE SEQUENCE</scope>
    <source>
        <strain evidence="2">DP1</strain>
    </source>
</reference>
<feature type="compositionally biased region" description="Polar residues" evidence="1">
    <location>
        <begin position="307"/>
        <end position="317"/>
    </location>
</feature>
<organism evidence="2 3">
    <name type="scientific">Euplotes crassus</name>
    <dbReference type="NCBI Taxonomy" id="5936"/>
    <lineage>
        <taxon>Eukaryota</taxon>
        <taxon>Sar</taxon>
        <taxon>Alveolata</taxon>
        <taxon>Ciliophora</taxon>
        <taxon>Intramacronucleata</taxon>
        <taxon>Spirotrichea</taxon>
        <taxon>Hypotrichia</taxon>
        <taxon>Euplotida</taxon>
        <taxon>Euplotidae</taxon>
        <taxon>Moneuplotes</taxon>
    </lineage>
</organism>
<name>A0AAD1X1K5_EUPCR</name>
<feature type="compositionally biased region" description="Polar residues" evidence="1">
    <location>
        <begin position="289"/>
        <end position="300"/>
    </location>
</feature>
<feature type="compositionally biased region" description="Polar residues" evidence="1">
    <location>
        <begin position="1387"/>
        <end position="1397"/>
    </location>
</feature>
<gene>
    <name evidence="2" type="ORF">ECRASSUSDP1_LOCUS991</name>
</gene>
<feature type="compositionally biased region" description="Basic residues" evidence="1">
    <location>
        <begin position="1366"/>
        <end position="1382"/>
    </location>
</feature>
<feature type="region of interest" description="Disordered" evidence="1">
    <location>
        <begin position="515"/>
        <end position="581"/>
    </location>
</feature>
<evidence type="ECO:0000313" key="3">
    <source>
        <dbReference type="Proteomes" id="UP001295684"/>
    </source>
</evidence>
<feature type="region of interest" description="Disordered" evidence="1">
    <location>
        <begin position="72"/>
        <end position="104"/>
    </location>
</feature>
<protein>
    <submittedName>
        <fullName evidence="2">Uncharacterized protein</fullName>
    </submittedName>
</protein>
<feature type="region of interest" description="Disordered" evidence="1">
    <location>
        <begin position="1024"/>
        <end position="1045"/>
    </location>
</feature>
<feature type="compositionally biased region" description="Basic and acidic residues" evidence="1">
    <location>
        <begin position="546"/>
        <end position="558"/>
    </location>
</feature>
<evidence type="ECO:0000313" key="2">
    <source>
        <dbReference type="EMBL" id="CAI2359698.1"/>
    </source>
</evidence>
<feature type="compositionally biased region" description="Polar residues" evidence="1">
    <location>
        <begin position="1024"/>
        <end position="1038"/>
    </location>
</feature>